<keyword evidence="2" id="KW-0186">Copper</keyword>
<dbReference type="PROSITE" id="PS51318">
    <property type="entry name" value="TAT"/>
    <property type="match status" value="1"/>
</dbReference>
<dbReference type="Pfam" id="PF02630">
    <property type="entry name" value="SCO1-SenC"/>
    <property type="match status" value="1"/>
</dbReference>
<dbReference type="InterPro" id="IPR036249">
    <property type="entry name" value="Thioredoxin-like_sf"/>
</dbReference>
<protein>
    <submittedName>
        <fullName evidence="5">SCO family protein</fullName>
    </submittedName>
</protein>
<dbReference type="RefSeq" id="WP_099878738.1">
    <property type="nucleotide sequence ID" value="NZ_CP024608.1"/>
</dbReference>
<gene>
    <name evidence="5" type="ORF">CR152_22590</name>
</gene>
<evidence type="ECO:0000313" key="6">
    <source>
        <dbReference type="Proteomes" id="UP000229897"/>
    </source>
</evidence>
<evidence type="ECO:0000256" key="2">
    <source>
        <dbReference type="PIRSR" id="PIRSR603782-1"/>
    </source>
</evidence>
<feature type="binding site" evidence="2">
    <location>
        <position position="71"/>
    </location>
    <ligand>
        <name>Cu cation</name>
        <dbReference type="ChEBI" id="CHEBI:23378"/>
    </ligand>
</feature>
<dbReference type="GO" id="GO:0046872">
    <property type="term" value="F:metal ion binding"/>
    <property type="evidence" value="ECO:0007669"/>
    <property type="project" value="UniProtKB-KW"/>
</dbReference>
<organism evidence="5 6">
    <name type="scientific">Massilia violaceinigra</name>
    <dbReference type="NCBI Taxonomy" id="2045208"/>
    <lineage>
        <taxon>Bacteria</taxon>
        <taxon>Pseudomonadati</taxon>
        <taxon>Pseudomonadota</taxon>
        <taxon>Betaproteobacteria</taxon>
        <taxon>Burkholderiales</taxon>
        <taxon>Oxalobacteraceae</taxon>
        <taxon>Telluria group</taxon>
        <taxon>Massilia</taxon>
    </lineage>
</organism>
<dbReference type="AlphaFoldDB" id="A0A2D2DPS4"/>
<reference evidence="5" key="1">
    <citation type="submission" date="2017-10" db="EMBL/GenBank/DDBJ databases">
        <title>Massilia psychrophilum sp. nov., a novel purple-pigmented bacterium isolated from Tianshan glacier, Xinjiang Municipality, China.</title>
        <authorList>
            <person name="Wang H."/>
        </authorList>
    </citation>
    <scope>NUCLEOTIDE SEQUENCE [LARGE SCALE GENOMIC DNA]</scope>
    <source>
        <strain evidence="5">B2</strain>
    </source>
</reference>
<dbReference type="Gene3D" id="3.40.30.10">
    <property type="entry name" value="Glutaredoxin"/>
    <property type="match status" value="1"/>
</dbReference>
<dbReference type="InterPro" id="IPR003782">
    <property type="entry name" value="SCO1/SenC"/>
</dbReference>
<feature type="binding site" evidence="2">
    <location>
        <position position="159"/>
    </location>
    <ligand>
        <name>Cu cation</name>
        <dbReference type="ChEBI" id="CHEBI:23378"/>
    </ligand>
</feature>
<comment type="similarity">
    <text evidence="1">Belongs to the SCO1/2 family.</text>
</comment>
<accession>A0A2D2DPS4</accession>
<dbReference type="KEGG" id="mass:CR152_22590"/>
<keyword evidence="3" id="KW-1015">Disulfide bond</keyword>
<feature type="chain" id="PRO_5013796846" evidence="4">
    <location>
        <begin position="30"/>
        <end position="196"/>
    </location>
</feature>
<evidence type="ECO:0000313" key="5">
    <source>
        <dbReference type="EMBL" id="ATQ76987.1"/>
    </source>
</evidence>
<dbReference type="SUPFAM" id="SSF52833">
    <property type="entry name" value="Thioredoxin-like"/>
    <property type="match status" value="1"/>
</dbReference>
<feature type="disulfide bond" description="Redox-active" evidence="3">
    <location>
        <begin position="71"/>
        <end position="75"/>
    </location>
</feature>
<name>A0A2D2DPS4_9BURK</name>
<evidence type="ECO:0000256" key="1">
    <source>
        <dbReference type="ARBA" id="ARBA00010996"/>
    </source>
</evidence>
<keyword evidence="4" id="KW-0732">Signal</keyword>
<sequence>MTTFNPLRRVLLRTSALAASLIALPLAHANPLPAESLYRLPVPLKDSQGRQFDWRALAGRPLLVTMFYGDCNAACPIIIENLRRTVDQIKPAPGRLAVLMVSLDPLYDTPDSLAQLASSHKLDPAIFRLAVAANETHTRAMAGALQIKYRAVTNGEINHTTRVCLLDAGGKLLASSTQLSPLPDPAFVAQIRLALK</sequence>
<evidence type="ECO:0000256" key="3">
    <source>
        <dbReference type="PIRSR" id="PIRSR603782-2"/>
    </source>
</evidence>
<dbReference type="OrthoDB" id="6335573at2"/>
<dbReference type="Proteomes" id="UP000229897">
    <property type="component" value="Chromosome"/>
</dbReference>
<dbReference type="CDD" id="cd02968">
    <property type="entry name" value="SCO"/>
    <property type="match status" value="1"/>
</dbReference>
<dbReference type="EMBL" id="CP024608">
    <property type="protein sequence ID" value="ATQ76987.1"/>
    <property type="molecule type" value="Genomic_DNA"/>
</dbReference>
<evidence type="ECO:0000256" key="4">
    <source>
        <dbReference type="SAM" id="SignalP"/>
    </source>
</evidence>
<proteinExistence type="inferred from homology"/>
<feature type="binding site" evidence="2">
    <location>
        <position position="75"/>
    </location>
    <ligand>
        <name>Cu cation</name>
        <dbReference type="ChEBI" id="CHEBI:23378"/>
    </ligand>
</feature>
<keyword evidence="6" id="KW-1185">Reference proteome</keyword>
<dbReference type="InterPro" id="IPR006311">
    <property type="entry name" value="TAT_signal"/>
</dbReference>
<feature type="signal peptide" evidence="4">
    <location>
        <begin position="1"/>
        <end position="29"/>
    </location>
</feature>
<keyword evidence="2" id="KW-0479">Metal-binding</keyword>